<evidence type="ECO:0000256" key="2">
    <source>
        <dbReference type="ARBA" id="ARBA00004687"/>
    </source>
</evidence>
<keyword evidence="7 11" id="KW-1133">Transmembrane helix</keyword>
<dbReference type="PANTHER" id="PTHR21072">
    <property type="entry name" value="GPI TRANSAMIDASE COMPONENT PIG-S"/>
    <property type="match status" value="1"/>
</dbReference>
<sequence length="585" mass="64279">MPEEEAPRDAAPLIAAINPPRKRRWAIMLCFPLFIALTSPWWWATTSIVRLQLPVSRIAALESQEDPAITTLVSLTGDDAAFPQAPKGRADFPTATKLDALASEAIKGVDGMLGRDRPDVRGTRRWDLVVNGPKSMQYRVHIDASESAKADWPLEPYVQTSYGTANVAPGTVVIPIHPSMVSDLNLKRHYKIALVNAIHNLLPAHLPSLANRALAYRPNITLSFVVVNEDATDGAFVDGWDIDNALSDHILPHLEPLAPVFNFSVESQVLYHAPLAFEPTRDDEGCVVDEAGMKVFVSERWTLDSLSTNNPVLKFLLFIPSAQHAPLRLSANATSFLIPQFGSVILLNPPAEAGAYTLSLDALDGPFKQFTEHLYGLLSLPDLPEQLHHCPEPVPADGKTRSQRGLRDPLSVWQLDTVLRVRMAENAAEARKTLGGIVRLVEKIKEMQLGSGVRDKVLGAVRRLEELSNTSRDKSPLRAFVLSRDAVGLANEAFFDPSMMGLLYFPDQHKFAVYTPLFAPIGVSIVAGLLREIANLRKRKAARKAAKEMRKADERLDDGTEAASEGKTTAMKTRAAARLRTTDTS</sequence>
<gene>
    <name evidence="12" type="primary">GPI17</name>
    <name evidence="12" type="ORF">CspeluHIS016_0309830</name>
</gene>
<name>A0AAD3YCH9_9TREE</name>
<reference evidence="12" key="2">
    <citation type="submission" date="2023-06" db="EMBL/GenBank/DDBJ databases">
        <authorList>
            <person name="Kobayashi Y."/>
            <person name="Kayamori A."/>
            <person name="Aoki K."/>
            <person name="Shiwa Y."/>
            <person name="Fujita N."/>
            <person name="Sugita T."/>
            <person name="Iwasaki W."/>
            <person name="Tanaka N."/>
            <person name="Takashima M."/>
        </authorList>
    </citation>
    <scope>NUCLEOTIDE SEQUENCE</scope>
    <source>
        <strain evidence="12">HIS016</strain>
    </source>
</reference>
<evidence type="ECO:0000256" key="3">
    <source>
        <dbReference type="ARBA" id="ARBA00005316"/>
    </source>
</evidence>
<dbReference type="GO" id="GO:0006506">
    <property type="term" value="P:GPI anchor biosynthetic process"/>
    <property type="evidence" value="ECO:0007669"/>
    <property type="project" value="UniProtKB-KW"/>
</dbReference>
<keyword evidence="13" id="KW-1185">Reference proteome</keyword>
<protein>
    <recommendedName>
        <fullName evidence="14">GPI transamidase component PIG-S</fullName>
    </recommendedName>
</protein>
<evidence type="ECO:0000313" key="12">
    <source>
        <dbReference type="EMBL" id="GMK57143.1"/>
    </source>
</evidence>
<feature type="transmembrane region" description="Helical" evidence="11">
    <location>
        <begin position="511"/>
        <end position="530"/>
    </location>
</feature>
<dbReference type="GO" id="GO:0016255">
    <property type="term" value="P:attachment of GPI anchor to protein"/>
    <property type="evidence" value="ECO:0007669"/>
    <property type="project" value="InterPro"/>
</dbReference>
<accession>A0AAD3YCH9</accession>
<dbReference type="GO" id="GO:0042765">
    <property type="term" value="C:GPI-anchor transamidase complex"/>
    <property type="evidence" value="ECO:0007669"/>
    <property type="project" value="InterPro"/>
</dbReference>
<evidence type="ECO:0000256" key="5">
    <source>
        <dbReference type="ARBA" id="ARBA00022692"/>
    </source>
</evidence>
<evidence type="ECO:0000256" key="10">
    <source>
        <dbReference type="SAM" id="MobiDB-lite"/>
    </source>
</evidence>
<evidence type="ECO:0000256" key="6">
    <source>
        <dbReference type="ARBA" id="ARBA00022824"/>
    </source>
</evidence>
<feature type="compositionally biased region" description="Basic and acidic residues" evidence="10">
    <location>
        <begin position="547"/>
        <end position="558"/>
    </location>
</feature>
<dbReference type="Pfam" id="PF10510">
    <property type="entry name" value="PIG-S"/>
    <property type="match status" value="2"/>
</dbReference>
<comment type="caution">
    <text evidence="12">The sequence shown here is derived from an EMBL/GenBank/DDBJ whole genome shotgun (WGS) entry which is preliminary data.</text>
</comment>
<comment type="pathway">
    <text evidence="2">Glycolipid biosynthesis; glycosylphosphatidylinositol-anchor biosynthesis.</text>
</comment>
<evidence type="ECO:0000256" key="11">
    <source>
        <dbReference type="SAM" id="Phobius"/>
    </source>
</evidence>
<feature type="compositionally biased region" description="Low complexity" evidence="10">
    <location>
        <begin position="568"/>
        <end position="585"/>
    </location>
</feature>
<comment type="similarity">
    <text evidence="3">Belongs to the PIGS family.</text>
</comment>
<dbReference type="Proteomes" id="UP001222932">
    <property type="component" value="Unassembled WGS sequence"/>
</dbReference>
<organism evidence="12 13">
    <name type="scientific">Cutaneotrichosporon spelunceum</name>
    <dbReference type="NCBI Taxonomy" id="1672016"/>
    <lineage>
        <taxon>Eukaryota</taxon>
        <taxon>Fungi</taxon>
        <taxon>Dikarya</taxon>
        <taxon>Basidiomycota</taxon>
        <taxon>Agaricomycotina</taxon>
        <taxon>Tremellomycetes</taxon>
        <taxon>Trichosporonales</taxon>
        <taxon>Trichosporonaceae</taxon>
        <taxon>Cutaneotrichosporon</taxon>
    </lineage>
</organism>
<feature type="transmembrane region" description="Helical" evidence="11">
    <location>
        <begin position="25"/>
        <end position="44"/>
    </location>
</feature>
<evidence type="ECO:0000256" key="7">
    <source>
        <dbReference type="ARBA" id="ARBA00022989"/>
    </source>
</evidence>
<evidence type="ECO:0008006" key="14">
    <source>
        <dbReference type="Google" id="ProtNLM"/>
    </source>
</evidence>
<evidence type="ECO:0000313" key="13">
    <source>
        <dbReference type="Proteomes" id="UP001222932"/>
    </source>
</evidence>
<keyword evidence="9" id="KW-0325">Glycoprotein</keyword>
<keyword evidence="4" id="KW-0337">GPI-anchor biosynthesis</keyword>
<proteinExistence type="inferred from homology"/>
<dbReference type="AlphaFoldDB" id="A0AAD3YCH9"/>
<comment type="subcellular location">
    <subcellularLocation>
        <location evidence="1">Endoplasmic reticulum membrane</location>
        <topology evidence="1">Multi-pass membrane protein</topology>
    </subcellularLocation>
</comment>
<dbReference type="EMBL" id="BTCM01000003">
    <property type="protein sequence ID" value="GMK57143.1"/>
    <property type="molecule type" value="Genomic_DNA"/>
</dbReference>
<feature type="region of interest" description="Disordered" evidence="10">
    <location>
        <begin position="547"/>
        <end position="585"/>
    </location>
</feature>
<keyword evidence="6" id="KW-0256">Endoplasmic reticulum</keyword>
<evidence type="ECO:0000256" key="9">
    <source>
        <dbReference type="ARBA" id="ARBA00023180"/>
    </source>
</evidence>
<keyword evidence="8 11" id="KW-0472">Membrane</keyword>
<evidence type="ECO:0000256" key="4">
    <source>
        <dbReference type="ARBA" id="ARBA00022502"/>
    </source>
</evidence>
<dbReference type="InterPro" id="IPR019540">
    <property type="entry name" value="PtdIno-glycan_biosynth_class_S"/>
</dbReference>
<keyword evidence="5 11" id="KW-0812">Transmembrane</keyword>
<evidence type="ECO:0000256" key="8">
    <source>
        <dbReference type="ARBA" id="ARBA00023136"/>
    </source>
</evidence>
<reference evidence="12" key="1">
    <citation type="journal article" date="2023" name="BMC Genomics">
        <title>Chromosome-level genome assemblies of Cutaneotrichosporon spp. (Trichosporonales, Basidiomycota) reveal imbalanced evolution between nucleotide sequences and chromosome synteny.</title>
        <authorList>
            <person name="Kobayashi Y."/>
            <person name="Kayamori A."/>
            <person name="Aoki K."/>
            <person name="Shiwa Y."/>
            <person name="Matsutani M."/>
            <person name="Fujita N."/>
            <person name="Sugita T."/>
            <person name="Iwasaki W."/>
            <person name="Tanaka N."/>
            <person name="Takashima M."/>
        </authorList>
    </citation>
    <scope>NUCLEOTIDE SEQUENCE</scope>
    <source>
        <strain evidence="12">HIS016</strain>
    </source>
</reference>
<evidence type="ECO:0000256" key="1">
    <source>
        <dbReference type="ARBA" id="ARBA00004477"/>
    </source>
</evidence>
<dbReference type="PANTHER" id="PTHR21072:SF13">
    <property type="entry name" value="GPI TRANSAMIDASE COMPONENT PIG-S"/>
    <property type="match status" value="1"/>
</dbReference>